<dbReference type="EMBL" id="JANPWB010000011">
    <property type="protein sequence ID" value="KAJ1133130.1"/>
    <property type="molecule type" value="Genomic_DNA"/>
</dbReference>
<dbReference type="Proteomes" id="UP001066276">
    <property type="component" value="Chromosome 7"/>
</dbReference>
<dbReference type="AlphaFoldDB" id="A0AAV7Q503"/>
<name>A0AAV7Q503_PLEWA</name>
<comment type="caution">
    <text evidence="2">The sequence shown here is derived from an EMBL/GenBank/DDBJ whole genome shotgun (WGS) entry which is preliminary data.</text>
</comment>
<proteinExistence type="predicted"/>
<evidence type="ECO:0000313" key="2">
    <source>
        <dbReference type="EMBL" id="KAJ1133130.1"/>
    </source>
</evidence>
<keyword evidence="3" id="KW-1185">Reference proteome</keyword>
<sequence length="98" mass="11340">MSTRRKLTYWPLAGASRTVITNSASPLRVHSLPVECQSYANRHYDPSRPSLAEENTLTIRKQRCVTMERRRVTRKRRGAGIDRIGTGDYGNQHADWRR</sequence>
<accession>A0AAV7Q503</accession>
<gene>
    <name evidence="2" type="ORF">NDU88_011427</name>
</gene>
<feature type="region of interest" description="Disordered" evidence="1">
    <location>
        <begin position="68"/>
        <end position="98"/>
    </location>
</feature>
<reference evidence="2" key="1">
    <citation type="journal article" date="2022" name="bioRxiv">
        <title>Sequencing and chromosome-scale assembly of the giantPleurodeles waltlgenome.</title>
        <authorList>
            <person name="Brown T."/>
            <person name="Elewa A."/>
            <person name="Iarovenko S."/>
            <person name="Subramanian E."/>
            <person name="Araus A.J."/>
            <person name="Petzold A."/>
            <person name="Susuki M."/>
            <person name="Suzuki K.-i.T."/>
            <person name="Hayashi T."/>
            <person name="Toyoda A."/>
            <person name="Oliveira C."/>
            <person name="Osipova E."/>
            <person name="Leigh N.D."/>
            <person name="Simon A."/>
            <person name="Yun M.H."/>
        </authorList>
    </citation>
    <scope>NUCLEOTIDE SEQUENCE</scope>
    <source>
        <strain evidence="2">20211129_DDA</strain>
        <tissue evidence="2">Liver</tissue>
    </source>
</reference>
<evidence type="ECO:0000313" key="3">
    <source>
        <dbReference type="Proteomes" id="UP001066276"/>
    </source>
</evidence>
<evidence type="ECO:0000256" key="1">
    <source>
        <dbReference type="SAM" id="MobiDB-lite"/>
    </source>
</evidence>
<organism evidence="2 3">
    <name type="scientific">Pleurodeles waltl</name>
    <name type="common">Iberian ribbed newt</name>
    <dbReference type="NCBI Taxonomy" id="8319"/>
    <lineage>
        <taxon>Eukaryota</taxon>
        <taxon>Metazoa</taxon>
        <taxon>Chordata</taxon>
        <taxon>Craniata</taxon>
        <taxon>Vertebrata</taxon>
        <taxon>Euteleostomi</taxon>
        <taxon>Amphibia</taxon>
        <taxon>Batrachia</taxon>
        <taxon>Caudata</taxon>
        <taxon>Salamandroidea</taxon>
        <taxon>Salamandridae</taxon>
        <taxon>Pleurodelinae</taxon>
        <taxon>Pleurodeles</taxon>
    </lineage>
</organism>
<protein>
    <submittedName>
        <fullName evidence="2">Uncharacterized protein</fullName>
    </submittedName>
</protein>